<keyword evidence="8" id="KW-1185">Reference proteome</keyword>
<evidence type="ECO:0000256" key="3">
    <source>
        <dbReference type="ARBA" id="ARBA00023015"/>
    </source>
</evidence>
<sequence>MESKPFDYDINVEKDFINPLVISVAEALASPSKRRLSVSGRCEGREVLVTDYVMQMVQCISDLIKRKRSAGQYFRRMLKKELRPTLLHLREITTEKMGIFTTPRRHAALDFLQKLIYSKSEADYEAFLKEVKQKATGESKPIPYSSVLKGKIQRKLDGLPIPVKEPSNCGISDLKKILDSTGDIKFVLALLQFIETQASQSEPGSTEDIVDSIISDP</sequence>
<dbReference type="Gene3D" id="3.90.1460.10">
    <property type="entry name" value="GTF2I-like"/>
    <property type="match status" value="1"/>
</dbReference>
<evidence type="ECO:0000313" key="7">
    <source>
        <dbReference type="EMBL" id="CAC5388065.1"/>
    </source>
</evidence>
<accession>A0A6J8BVI7</accession>
<keyword evidence="2" id="KW-0677">Repeat</keyword>
<name>A0A6J8BVI7_MYTCO</name>
<evidence type="ECO:0000256" key="1">
    <source>
        <dbReference type="ARBA" id="ARBA00004123"/>
    </source>
</evidence>
<comment type="subcellular location">
    <subcellularLocation>
        <location evidence="1">Nucleus</location>
    </subcellularLocation>
</comment>
<evidence type="ECO:0000256" key="5">
    <source>
        <dbReference type="ARBA" id="ARBA00023163"/>
    </source>
</evidence>
<organism evidence="7 8">
    <name type="scientific">Mytilus coruscus</name>
    <name type="common">Sea mussel</name>
    <dbReference type="NCBI Taxonomy" id="42192"/>
    <lineage>
        <taxon>Eukaryota</taxon>
        <taxon>Metazoa</taxon>
        <taxon>Spiralia</taxon>
        <taxon>Lophotrochozoa</taxon>
        <taxon>Mollusca</taxon>
        <taxon>Bivalvia</taxon>
        <taxon>Autobranchia</taxon>
        <taxon>Pteriomorphia</taxon>
        <taxon>Mytilida</taxon>
        <taxon>Mytiloidea</taxon>
        <taxon>Mytilidae</taxon>
        <taxon>Mytilinae</taxon>
        <taxon>Mytilus</taxon>
    </lineage>
</organism>
<evidence type="ECO:0000313" key="8">
    <source>
        <dbReference type="Proteomes" id="UP000507470"/>
    </source>
</evidence>
<dbReference type="GO" id="GO:0005634">
    <property type="term" value="C:nucleus"/>
    <property type="evidence" value="ECO:0007669"/>
    <property type="project" value="UniProtKB-SubCell"/>
</dbReference>
<proteinExistence type="predicted"/>
<dbReference type="EMBL" id="CACVKT020004125">
    <property type="protein sequence ID" value="CAC5388065.1"/>
    <property type="molecule type" value="Genomic_DNA"/>
</dbReference>
<reference evidence="7 8" key="1">
    <citation type="submission" date="2020-06" db="EMBL/GenBank/DDBJ databases">
        <authorList>
            <person name="Li R."/>
            <person name="Bekaert M."/>
        </authorList>
    </citation>
    <scope>NUCLEOTIDE SEQUENCE [LARGE SCALE GENOMIC DNA]</scope>
    <source>
        <strain evidence="8">wild</strain>
    </source>
</reference>
<dbReference type="InterPro" id="IPR004212">
    <property type="entry name" value="GTF2I"/>
</dbReference>
<gene>
    <name evidence="7" type="ORF">MCOR_23350</name>
</gene>
<keyword evidence="3" id="KW-0805">Transcription regulation</keyword>
<evidence type="ECO:0000256" key="6">
    <source>
        <dbReference type="ARBA" id="ARBA00023242"/>
    </source>
</evidence>
<dbReference type="InterPro" id="IPR036647">
    <property type="entry name" value="GTF2I-like_rpt_sf"/>
</dbReference>
<evidence type="ECO:0000256" key="2">
    <source>
        <dbReference type="ARBA" id="ARBA00022737"/>
    </source>
</evidence>
<dbReference type="AlphaFoldDB" id="A0A6J8BVI7"/>
<keyword evidence="4" id="KW-0238">DNA-binding</keyword>
<dbReference type="OrthoDB" id="10072451at2759"/>
<protein>
    <submittedName>
        <fullName evidence="7">Uncharacterized protein</fullName>
    </submittedName>
</protein>
<keyword evidence="6" id="KW-0539">Nucleus</keyword>
<keyword evidence="5" id="KW-0804">Transcription</keyword>
<dbReference type="Proteomes" id="UP000507470">
    <property type="component" value="Unassembled WGS sequence"/>
</dbReference>
<evidence type="ECO:0000256" key="4">
    <source>
        <dbReference type="ARBA" id="ARBA00023125"/>
    </source>
</evidence>
<dbReference type="PROSITE" id="PS51139">
    <property type="entry name" value="GTF2I"/>
    <property type="match status" value="1"/>
</dbReference>
<dbReference type="GO" id="GO:0003677">
    <property type="term" value="F:DNA binding"/>
    <property type="evidence" value="ECO:0007669"/>
    <property type="project" value="UniProtKB-KW"/>
</dbReference>
<dbReference type="SUPFAM" id="SSF117773">
    <property type="entry name" value="GTF2I-like repeat"/>
    <property type="match status" value="1"/>
</dbReference>